<protein>
    <submittedName>
        <fullName evidence="3">Uncharacterized protein</fullName>
    </submittedName>
</protein>
<feature type="chain" id="PRO_5011647287" evidence="2">
    <location>
        <begin position="27"/>
        <end position="155"/>
    </location>
</feature>
<gene>
    <name evidence="3" type="ORF">SAMN05216561_1282</name>
</gene>
<evidence type="ECO:0000256" key="2">
    <source>
        <dbReference type="SAM" id="SignalP"/>
    </source>
</evidence>
<accession>A0A1I3QUB7</accession>
<evidence type="ECO:0000256" key="1">
    <source>
        <dbReference type="SAM" id="MobiDB-lite"/>
    </source>
</evidence>
<dbReference type="Proteomes" id="UP000198649">
    <property type="component" value="Unassembled WGS sequence"/>
</dbReference>
<feature type="region of interest" description="Disordered" evidence="1">
    <location>
        <begin position="24"/>
        <end position="65"/>
    </location>
</feature>
<evidence type="ECO:0000313" key="4">
    <source>
        <dbReference type="Proteomes" id="UP000198649"/>
    </source>
</evidence>
<proteinExistence type="predicted"/>
<keyword evidence="4" id="KW-1185">Reference proteome</keyword>
<evidence type="ECO:0000313" key="3">
    <source>
        <dbReference type="EMBL" id="SFJ37764.1"/>
    </source>
</evidence>
<dbReference type="RefSeq" id="WP_091117391.1">
    <property type="nucleotide sequence ID" value="NZ_BKAF01000040.1"/>
</dbReference>
<keyword evidence="2" id="KW-0732">Signal</keyword>
<dbReference type="AlphaFoldDB" id="A0A1I3QUB7"/>
<name>A0A1I3QUB7_9ACTN</name>
<organism evidence="3 4">
    <name type="scientific">Nocardioides psychrotolerans</name>
    <dbReference type="NCBI Taxonomy" id="1005945"/>
    <lineage>
        <taxon>Bacteria</taxon>
        <taxon>Bacillati</taxon>
        <taxon>Actinomycetota</taxon>
        <taxon>Actinomycetes</taxon>
        <taxon>Propionibacteriales</taxon>
        <taxon>Nocardioidaceae</taxon>
        <taxon>Nocardioides</taxon>
    </lineage>
</organism>
<reference evidence="3 4" key="1">
    <citation type="submission" date="2016-10" db="EMBL/GenBank/DDBJ databases">
        <authorList>
            <person name="de Groot N.N."/>
        </authorList>
    </citation>
    <scope>NUCLEOTIDE SEQUENCE [LARGE SCALE GENOMIC DNA]</scope>
    <source>
        <strain evidence="3 4">CGMCC 1.11156</strain>
    </source>
</reference>
<dbReference type="OrthoDB" id="3748691at2"/>
<feature type="signal peptide" evidence="2">
    <location>
        <begin position="1"/>
        <end position="26"/>
    </location>
</feature>
<dbReference type="STRING" id="1005945.SAMN05216561_1282"/>
<dbReference type="PROSITE" id="PS51257">
    <property type="entry name" value="PROKAR_LIPOPROTEIN"/>
    <property type="match status" value="1"/>
</dbReference>
<dbReference type="EMBL" id="FOQG01000028">
    <property type="protein sequence ID" value="SFJ37764.1"/>
    <property type="molecule type" value="Genomic_DNA"/>
</dbReference>
<sequence>MRLRPLVLSSAALIAAIGLGACSGSADENSPADPADIQATKSINIPGVTPTEPAGTDESTVPPTREAPYEADLEIVIAGDEMAPNAVEISVGRGETVLISFDSDRAGELHVHSKPEQYVEFAAGTSQQELIIDVPGQVEVEDHETGAVVAVISVR</sequence>